<dbReference type="InterPro" id="IPR052895">
    <property type="entry name" value="HetReg/Transcr_Mod"/>
</dbReference>
<feature type="domain" description="Heterokaryon incompatibility" evidence="1">
    <location>
        <begin position="7"/>
        <end position="159"/>
    </location>
</feature>
<accession>A0A9P0EGE8</accession>
<evidence type="ECO:0000259" key="1">
    <source>
        <dbReference type="Pfam" id="PF06985"/>
    </source>
</evidence>
<proteinExistence type="predicted"/>
<name>A0A9P0EGE8_9HYPO</name>
<dbReference type="InterPro" id="IPR010730">
    <property type="entry name" value="HET"/>
</dbReference>
<evidence type="ECO:0000313" key="3">
    <source>
        <dbReference type="Proteomes" id="UP000775872"/>
    </source>
</evidence>
<reference evidence="2" key="1">
    <citation type="submission" date="2021-10" db="EMBL/GenBank/DDBJ databases">
        <authorList>
            <person name="Piombo E."/>
        </authorList>
    </citation>
    <scope>NUCLEOTIDE SEQUENCE</scope>
</reference>
<dbReference type="PANTHER" id="PTHR24148:SF64">
    <property type="entry name" value="HETEROKARYON INCOMPATIBILITY DOMAIN-CONTAINING PROTEIN"/>
    <property type="match status" value="1"/>
</dbReference>
<dbReference type="PANTHER" id="PTHR24148">
    <property type="entry name" value="ANKYRIN REPEAT DOMAIN-CONTAINING PROTEIN 39 HOMOLOG-RELATED"/>
    <property type="match status" value="1"/>
</dbReference>
<evidence type="ECO:0000313" key="2">
    <source>
        <dbReference type="EMBL" id="CAH0051276.1"/>
    </source>
</evidence>
<gene>
    <name evidence="2" type="ORF">CSOL1703_00014597</name>
</gene>
<dbReference type="Proteomes" id="UP000775872">
    <property type="component" value="Unassembled WGS sequence"/>
</dbReference>
<sequence length="523" mass="58821">MGTSPDKEVIICNSVPVEITRNLYDALSQLTLQMPGIELWTDSLCINQNDPVEKPAQVAMMGDLYACATEVVCWLGIATLSDPFCGYKAAIDTFQGIRSGHPLEEEYPGCASCAGSVFRLGLCKDRTHQEISDRCDGLQELISAMESSQWFERVWTFQEFILAPKVTVHFGSYAMPWRYFALASYEMNRSHYKFSSSFGMSMGVSEIRKLNEFHNRFWNERGISLAEAIEQVRIRNATVHRDKLYAVMGLSSRTRSSSIKVDYSISASQLYAMFTRFSVLEDANPGVLLSITPGRAGQPHDPAYPKLPRCPNLPVWAVDWSIDRLATSSYHINVGTLPSLASVGESLNIYSIVIGYLPADDYDFLKRTNGIDLPNFRRLPDCISGHNRLRDGLTGPQFKVNQCQCAPPGYLIADIEQPERLTQTYIEPASLLERFNSHRLGECSCHGVNTLAGDTLRWVCLLANPQGWMAASVFVIELHWKKSSLLGEYKWNVSWSDEYRSTKQDVEGNVLYKYPCILSPVVF</sequence>
<keyword evidence="3" id="KW-1185">Reference proteome</keyword>
<dbReference type="Pfam" id="PF06985">
    <property type="entry name" value="HET"/>
    <property type="match status" value="1"/>
</dbReference>
<comment type="caution">
    <text evidence="2">The sequence shown here is derived from an EMBL/GenBank/DDBJ whole genome shotgun (WGS) entry which is preliminary data.</text>
</comment>
<dbReference type="AlphaFoldDB" id="A0A9P0EGE8"/>
<organism evidence="2 3">
    <name type="scientific">Clonostachys solani</name>
    <dbReference type="NCBI Taxonomy" id="160281"/>
    <lineage>
        <taxon>Eukaryota</taxon>
        <taxon>Fungi</taxon>
        <taxon>Dikarya</taxon>
        <taxon>Ascomycota</taxon>
        <taxon>Pezizomycotina</taxon>
        <taxon>Sordariomycetes</taxon>
        <taxon>Hypocreomycetidae</taxon>
        <taxon>Hypocreales</taxon>
        <taxon>Bionectriaceae</taxon>
        <taxon>Clonostachys</taxon>
    </lineage>
</organism>
<protein>
    <recommendedName>
        <fullName evidence="1">Heterokaryon incompatibility domain-containing protein</fullName>
    </recommendedName>
</protein>
<dbReference type="EMBL" id="CABFOC020000040">
    <property type="protein sequence ID" value="CAH0051276.1"/>
    <property type="molecule type" value="Genomic_DNA"/>
</dbReference>
<dbReference type="OrthoDB" id="194358at2759"/>